<gene>
    <name evidence="7" type="ORF">HTEP1355_LOCUS7656</name>
</gene>
<dbReference type="SUPFAM" id="SSF57863">
    <property type="entry name" value="ArfGap/RecO-like zinc finger"/>
    <property type="match status" value="1"/>
</dbReference>
<name>A0A7S0VR59_9CRYP</name>
<evidence type="ECO:0000313" key="7">
    <source>
        <dbReference type="EMBL" id="CAD8793790.1"/>
    </source>
</evidence>
<feature type="domain" description="Arf-GAP" evidence="6">
    <location>
        <begin position="9"/>
        <end position="93"/>
    </location>
</feature>
<dbReference type="GO" id="GO:0005096">
    <property type="term" value="F:GTPase activator activity"/>
    <property type="evidence" value="ECO:0007669"/>
    <property type="project" value="UniProtKB-KW"/>
</dbReference>
<dbReference type="PANTHER" id="PTHR45686">
    <property type="entry name" value="ADP-RIBOSYLATION FACTOR GTPASE ACTIVATING PROTEIN 3, ISOFORM H-RELATED"/>
    <property type="match status" value="1"/>
</dbReference>
<sequence>MTSNTPEARARLSAVQSDKYNQRCVDCDSKLSVDWASVNLGVFFCIDCSGKHRGLGVHLSFVRSVTMDKWDEQQLLYMELGGNKACASFLKKHKAPRSPLSERWASKGAEKWRQQLKKAVQERIKAGGG</sequence>
<dbReference type="CDD" id="cd08830">
    <property type="entry name" value="ArfGap_ArfGap1"/>
    <property type="match status" value="1"/>
</dbReference>
<dbReference type="InterPro" id="IPR038508">
    <property type="entry name" value="ArfGAP_dom_sf"/>
</dbReference>
<dbReference type="EMBL" id="HBFN01013300">
    <property type="protein sequence ID" value="CAD8793790.1"/>
    <property type="molecule type" value="Transcribed_RNA"/>
</dbReference>
<dbReference type="PANTHER" id="PTHR45686:SF4">
    <property type="entry name" value="ADP-RIBOSYLATION FACTOR GTPASE ACTIVATING PROTEIN 3, ISOFORM H"/>
    <property type="match status" value="1"/>
</dbReference>
<dbReference type="InterPro" id="IPR001164">
    <property type="entry name" value="ArfGAP_dom"/>
</dbReference>
<dbReference type="PRINTS" id="PR00405">
    <property type="entry name" value="REVINTRACTNG"/>
</dbReference>
<accession>A0A7S0VR59</accession>
<evidence type="ECO:0000256" key="4">
    <source>
        <dbReference type="ARBA" id="ARBA00022833"/>
    </source>
</evidence>
<dbReference type="GO" id="GO:0008270">
    <property type="term" value="F:zinc ion binding"/>
    <property type="evidence" value="ECO:0007669"/>
    <property type="project" value="UniProtKB-KW"/>
</dbReference>
<dbReference type="InterPro" id="IPR037278">
    <property type="entry name" value="ARFGAP/RecO"/>
</dbReference>
<keyword evidence="4" id="KW-0862">Zinc</keyword>
<dbReference type="GO" id="GO:0048205">
    <property type="term" value="P:COPI coating of Golgi vesicle"/>
    <property type="evidence" value="ECO:0007669"/>
    <property type="project" value="TreeGrafter"/>
</dbReference>
<reference evidence="7" key="1">
    <citation type="submission" date="2021-01" db="EMBL/GenBank/DDBJ databases">
        <authorList>
            <person name="Corre E."/>
            <person name="Pelletier E."/>
            <person name="Niang G."/>
            <person name="Scheremetjew M."/>
            <person name="Finn R."/>
            <person name="Kale V."/>
            <person name="Holt S."/>
            <person name="Cochrane G."/>
            <person name="Meng A."/>
            <person name="Brown T."/>
            <person name="Cohen L."/>
        </authorList>
    </citation>
    <scope>NUCLEOTIDE SEQUENCE</scope>
    <source>
        <strain evidence="7">CCMP443</strain>
    </source>
</reference>
<dbReference type="Gene3D" id="1.10.220.150">
    <property type="entry name" value="Arf GTPase activating protein"/>
    <property type="match status" value="1"/>
</dbReference>
<evidence type="ECO:0000256" key="2">
    <source>
        <dbReference type="ARBA" id="ARBA00022723"/>
    </source>
</evidence>
<evidence type="ECO:0000256" key="1">
    <source>
        <dbReference type="ARBA" id="ARBA00022468"/>
    </source>
</evidence>
<evidence type="ECO:0000256" key="5">
    <source>
        <dbReference type="PROSITE-ProRule" id="PRU00288"/>
    </source>
</evidence>
<keyword evidence="2" id="KW-0479">Metal-binding</keyword>
<feature type="non-terminal residue" evidence="7">
    <location>
        <position position="129"/>
    </location>
</feature>
<dbReference type="SMART" id="SM00105">
    <property type="entry name" value="ArfGap"/>
    <property type="match status" value="1"/>
</dbReference>
<keyword evidence="1" id="KW-0343">GTPase activation</keyword>
<proteinExistence type="predicted"/>
<dbReference type="GO" id="GO:0000139">
    <property type="term" value="C:Golgi membrane"/>
    <property type="evidence" value="ECO:0007669"/>
    <property type="project" value="GOC"/>
</dbReference>
<dbReference type="AlphaFoldDB" id="A0A7S0VR59"/>
<dbReference type="Pfam" id="PF01412">
    <property type="entry name" value="ArfGap"/>
    <property type="match status" value="1"/>
</dbReference>
<protein>
    <recommendedName>
        <fullName evidence="6">Arf-GAP domain-containing protein</fullName>
    </recommendedName>
</protein>
<organism evidence="7">
    <name type="scientific">Hemiselmis tepida</name>
    <dbReference type="NCBI Taxonomy" id="464990"/>
    <lineage>
        <taxon>Eukaryota</taxon>
        <taxon>Cryptophyceae</taxon>
        <taxon>Cryptomonadales</taxon>
        <taxon>Hemiselmidaceae</taxon>
        <taxon>Hemiselmis</taxon>
    </lineage>
</organism>
<evidence type="ECO:0000256" key="3">
    <source>
        <dbReference type="ARBA" id="ARBA00022771"/>
    </source>
</evidence>
<keyword evidence="3 5" id="KW-0863">Zinc-finger</keyword>
<dbReference type="PROSITE" id="PS50115">
    <property type="entry name" value="ARFGAP"/>
    <property type="match status" value="1"/>
</dbReference>
<evidence type="ECO:0000259" key="6">
    <source>
        <dbReference type="PROSITE" id="PS50115"/>
    </source>
</evidence>